<evidence type="ECO:0000313" key="1">
    <source>
        <dbReference type="EMBL" id="GAA5172319.1"/>
    </source>
</evidence>
<dbReference type="EMBL" id="BAABLD010000017">
    <property type="protein sequence ID" value="GAA5172319.1"/>
    <property type="molecule type" value="Genomic_DNA"/>
</dbReference>
<gene>
    <name evidence="1" type="ORF">GCM10025770_38270</name>
</gene>
<protein>
    <submittedName>
        <fullName evidence="1">Uncharacterized protein</fullName>
    </submittedName>
</protein>
<proteinExistence type="predicted"/>
<name>A0ABP9R714_9RHOO</name>
<reference evidence="2" key="1">
    <citation type="journal article" date="2019" name="Int. J. Syst. Evol. Microbiol.">
        <title>The Global Catalogue of Microorganisms (GCM) 10K type strain sequencing project: providing services to taxonomists for standard genome sequencing and annotation.</title>
        <authorList>
            <consortium name="The Broad Institute Genomics Platform"/>
            <consortium name="The Broad Institute Genome Sequencing Center for Infectious Disease"/>
            <person name="Wu L."/>
            <person name="Ma J."/>
        </authorList>
    </citation>
    <scope>NUCLEOTIDE SEQUENCE [LARGE SCALE GENOMIC DNA]</scope>
    <source>
        <strain evidence="2">JCM 18715</strain>
    </source>
</reference>
<evidence type="ECO:0000313" key="2">
    <source>
        <dbReference type="Proteomes" id="UP001500547"/>
    </source>
</evidence>
<comment type="caution">
    <text evidence="1">The sequence shown here is derived from an EMBL/GenBank/DDBJ whole genome shotgun (WGS) entry which is preliminary data.</text>
</comment>
<accession>A0ABP9R714</accession>
<organism evidence="1 2">
    <name type="scientific">Viridibacterium curvum</name>
    <dbReference type="NCBI Taxonomy" id="1101404"/>
    <lineage>
        <taxon>Bacteria</taxon>
        <taxon>Pseudomonadati</taxon>
        <taxon>Pseudomonadota</taxon>
        <taxon>Betaproteobacteria</taxon>
        <taxon>Rhodocyclales</taxon>
        <taxon>Rhodocyclaceae</taxon>
        <taxon>Viridibacterium</taxon>
    </lineage>
</organism>
<keyword evidence="2" id="KW-1185">Reference proteome</keyword>
<dbReference type="Proteomes" id="UP001500547">
    <property type="component" value="Unassembled WGS sequence"/>
</dbReference>
<sequence length="314" mass="34582">MGALAVTCGIDRYLGALVTHDFRITPTGKFYYARASREEIWDASALLFGELGWGAPTAMLSGLAVGSAVTPIHETVTRWFRWLEESLDAANPGRNYSLSGLLEHHRVYVRCAASIASFLLAARATKRLRLSAADVLDETIAYQDKRVGEFPGNSAITVCETLQQQLHLVQCHCAALLRRLLRLGVQRTTLLCKCLAAASIGKDVPLIVDINRLHRPQDISTNELHSWWPADFALEPNWPRHFWQSALREHGLPSSLIDRWVRHTLAGCDPYANTSNTTVVAANARINAAVEVTLRELGIHALAGLSQKSGGRLS</sequence>